<protein>
    <submittedName>
        <fullName evidence="1">Uncharacterized protein</fullName>
    </submittedName>
</protein>
<comment type="caution">
    <text evidence="1">The sequence shown here is derived from an EMBL/GenBank/DDBJ whole genome shotgun (WGS) entry which is preliminary data.</text>
</comment>
<gene>
    <name evidence="1" type="ORF">F5148DRAFT_1148923</name>
</gene>
<evidence type="ECO:0000313" key="2">
    <source>
        <dbReference type="Proteomes" id="UP001207468"/>
    </source>
</evidence>
<organism evidence="1 2">
    <name type="scientific">Russula earlei</name>
    <dbReference type="NCBI Taxonomy" id="71964"/>
    <lineage>
        <taxon>Eukaryota</taxon>
        <taxon>Fungi</taxon>
        <taxon>Dikarya</taxon>
        <taxon>Basidiomycota</taxon>
        <taxon>Agaricomycotina</taxon>
        <taxon>Agaricomycetes</taxon>
        <taxon>Russulales</taxon>
        <taxon>Russulaceae</taxon>
        <taxon>Russula</taxon>
    </lineage>
</organism>
<evidence type="ECO:0000313" key="1">
    <source>
        <dbReference type="EMBL" id="KAI9508580.1"/>
    </source>
</evidence>
<reference evidence="1" key="1">
    <citation type="submission" date="2021-03" db="EMBL/GenBank/DDBJ databases">
        <title>Evolutionary priming and transition to the ectomycorrhizal habit in an iconic lineage of mushroom-forming fungi: is preadaptation a requirement?</title>
        <authorList>
            <consortium name="DOE Joint Genome Institute"/>
            <person name="Looney B.P."/>
            <person name="Miyauchi S."/>
            <person name="Morin E."/>
            <person name="Drula E."/>
            <person name="Courty P.E."/>
            <person name="Chicoki N."/>
            <person name="Fauchery L."/>
            <person name="Kohler A."/>
            <person name="Kuo A."/>
            <person name="LaButti K."/>
            <person name="Pangilinan J."/>
            <person name="Lipzen A."/>
            <person name="Riley R."/>
            <person name="Andreopoulos W."/>
            <person name="He G."/>
            <person name="Johnson J."/>
            <person name="Barry K.W."/>
            <person name="Grigoriev I.V."/>
            <person name="Nagy L."/>
            <person name="Hibbett D."/>
            <person name="Henrissat B."/>
            <person name="Matheny P.B."/>
            <person name="Labbe J."/>
            <person name="Martin A.F."/>
        </authorList>
    </citation>
    <scope>NUCLEOTIDE SEQUENCE</scope>
    <source>
        <strain evidence="1">BPL698</strain>
    </source>
</reference>
<sequence>MTLNITVPCSKWSCMIIQCRLEHRLVKRMWQQISVYGVLLNSGVVSIYNIRIFEHLIKIRGDDKFGPHDPTLGREETMGAPSAVPGKRLLANLVSSSMPRPISIHRNLMNAYVVDLFIQTPCLPLLPSGLYIITNVGIGQSAGQPLTKPTIKPIIGTDERPIWRVEHVEENRYHLNIHGFVTREEDNLVFSYLAPEIIGTEWIIQGHQGSDRLTIVIPDGHMLRFWTLSERDTQVSLKYREGMLPGPNQYWEFTRFVYEE</sequence>
<proteinExistence type="predicted"/>
<keyword evidence="2" id="KW-1185">Reference proteome</keyword>
<dbReference type="Proteomes" id="UP001207468">
    <property type="component" value="Unassembled WGS sequence"/>
</dbReference>
<dbReference type="EMBL" id="JAGFNK010000086">
    <property type="protein sequence ID" value="KAI9508580.1"/>
    <property type="molecule type" value="Genomic_DNA"/>
</dbReference>
<accession>A0ACC0UA37</accession>
<name>A0ACC0UA37_9AGAM</name>